<keyword evidence="4" id="KW-0156">Chromatin regulator</keyword>
<dbReference type="Gene3D" id="3.30.40.10">
    <property type="entry name" value="Zinc/RING finger domain, C3HC4 (zinc finger)"/>
    <property type="match status" value="1"/>
</dbReference>
<organism evidence="7 8">
    <name type="scientific">Triangularia verruculosa</name>
    <dbReference type="NCBI Taxonomy" id="2587418"/>
    <lineage>
        <taxon>Eukaryota</taxon>
        <taxon>Fungi</taxon>
        <taxon>Dikarya</taxon>
        <taxon>Ascomycota</taxon>
        <taxon>Pezizomycotina</taxon>
        <taxon>Sordariomycetes</taxon>
        <taxon>Sordariomycetidae</taxon>
        <taxon>Sordariales</taxon>
        <taxon>Podosporaceae</taxon>
        <taxon>Triangularia</taxon>
    </lineage>
</organism>
<dbReference type="GO" id="GO:0006325">
    <property type="term" value="P:chromatin organization"/>
    <property type="evidence" value="ECO:0007669"/>
    <property type="project" value="UniProtKB-KW"/>
</dbReference>
<feature type="compositionally biased region" description="Polar residues" evidence="5">
    <location>
        <begin position="813"/>
        <end position="823"/>
    </location>
</feature>
<evidence type="ECO:0000256" key="2">
    <source>
        <dbReference type="ARBA" id="ARBA00022771"/>
    </source>
</evidence>
<evidence type="ECO:0000256" key="3">
    <source>
        <dbReference type="ARBA" id="ARBA00022833"/>
    </source>
</evidence>
<feature type="compositionally biased region" description="Polar residues" evidence="5">
    <location>
        <begin position="746"/>
        <end position="767"/>
    </location>
</feature>
<evidence type="ECO:0000313" key="7">
    <source>
        <dbReference type="EMBL" id="KAK4204066.1"/>
    </source>
</evidence>
<evidence type="ECO:0000259" key="6">
    <source>
        <dbReference type="PROSITE" id="PS50280"/>
    </source>
</evidence>
<feature type="compositionally biased region" description="Basic residues" evidence="5">
    <location>
        <begin position="126"/>
        <end position="139"/>
    </location>
</feature>
<dbReference type="InterPro" id="IPR013083">
    <property type="entry name" value="Znf_RING/FYVE/PHD"/>
</dbReference>
<name>A0AAN7AWM8_9PEZI</name>
<evidence type="ECO:0000256" key="4">
    <source>
        <dbReference type="ARBA" id="ARBA00022853"/>
    </source>
</evidence>
<feature type="compositionally biased region" description="Basic residues" evidence="5">
    <location>
        <begin position="487"/>
        <end position="500"/>
    </location>
</feature>
<feature type="compositionally biased region" description="Polar residues" evidence="5">
    <location>
        <begin position="502"/>
        <end position="517"/>
    </location>
</feature>
<dbReference type="Proteomes" id="UP001303160">
    <property type="component" value="Unassembled WGS sequence"/>
</dbReference>
<feature type="region of interest" description="Disordered" evidence="5">
    <location>
        <begin position="114"/>
        <end position="216"/>
    </location>
</feature>
<dbReference type="GO" id="GO:0008270">
    <property type="term" value="F:zinc ion binding"/>
    <property type="evidence" value="ECO:0007669"/>
    <property type="project" value="UniProtKB-KW"/>
</dbReference>
<evidence type="ECO:0000256" key="5">
    <source>
        <dbReference type="SAM" id="MobiDB-lite"/>
    </source>
</evidence>
<gene>
    <name evidence="7" type="ORF">QBC40DRAFT_2442</name>
</gene>
<dbReference type="GO" id="GO:0006355">
    <property type="term" value="P:regulation of DNA-templated transcription"/>
    <property type="evidence" value="ECO:0007669"/>
    <property type="project" value="TreeGrafter"/>
</dbReference>
<dbReference type="InterPro" id="IPR011011">
    <property type="entry name" value="Znf_FYVE_PHD"/>
</dbReference>
<keyword evidence="2" id="KW-0863">Zinc-finger</keyword>
<accession>A0AAN7AWM8</accession>
<feature type="compositionally biased region" description="Basic and acidic residues" evidence="5">
    <location>
        <begin position="565"/>
        <end position="584"/>
    </location>
</feature>
<dbReference type="AlphaFoldDB" id="A0AAN7AWM8"/>
<feature type="compositionally biased region" description="Basic and acidic residues" evidence="5">
    <location>
        <begin position="519"/>
        <end position="533"/>
    </location>
</feature>
<dbReference type="SUPFAM" id="SSF82199">
    <property type="entry name" value="SET domain"/>
    <property type="match status" value="1"/>
</dbReference>
<reference evidence="7" key="2">
    <citation type="submission" date="2023-05" db="EMBL/GenBank/DDBJ databases">
        <authorList>
            <consortium name="Lawrence Berkeley National Laboratory"/>
            <person name="Steindorff A."/>
            <person name="Hensen N."/>
            <person name="Bonometti L."/>
            <person name="Westerberg I."/>
            <person name="Brannstrom I.O."/>
            <person name="Guillou S."/>
            <person name="Cros-Aarteil S."/>
            <person name="Calhoun S."/>
            <person name="Haridas S."/>
            <person name="Kuo A."/>
            <person name="Mondo S."/>
            <person name="Pangilinan J."/>
            <person name="Riley R."/>
            <person name="Labutti K."/>
            <person name="Andreopoulos B."/>
            <person name="Lipzen A."/>
            <person name="Chen C."/>
            <person name="Yanf M."/>
            <person name="Daum C."/>
            <person name="Ng V."/>
            <person name="Clum A."/>
            <person name="Ohm R."/>
            <person name="Martin F."/>
            <person name="Silar P."/>
            <person name="Natvig D."/>
            <person name="Lalanne C."/>
            <person name="Gautier V."/>
            <person name="Ament-Velasquez S.L."/>
            <person name="Kruys A."/>
            <person name="Hutchinson M.I."/>
            <person name="Powell A.J."/>
            <person name="Barry K."/>
            <person name="Miller A.N."/>
            <person name="Grigoriev I.V."/>
            <person name="Debuchy R."/>
            <person name="Gladieux P."/>
            <person name="Thoren M.H."/>
            <person name="Johannesson H."/>
        </authorList>
    </citation>
    <scope>NUCLEOTIDE SEQUENCE</scope>
    <source>
        <strain evidence="7">CBS 315.58</strain>
    </source>
</reference>
<feature type="compositionally biased region" description="Polar residues" evidence="5">
    <location>
        <begin position="878"/>
        <end position="888"/>
    </location>
</feature>
<feature type="region of interest" description="Disordered" evidence="5">
    <location>
        <begin position="487"/>
        <end position="704"/>
    </location>
</feature>
<dbReference type="InterPro" id="IPR019787">
    <property type="entry name" value="Znf_PHD-finger"/>
</dbReference>
<sequence>MTDKLPPLQTPFAPPSQTSQAPLLLPTALAVRDDPPRPEPVEEEPYTIKCVCNYPDDDGNTIFCESCETWQHIECYYPDKVEDVSTADFSHSCVDCDPRNIDSRQANERQRARIAGPLAAELSDKKPKRPPTKSHKKKSKPTDLQINGHGHHNTEHLSKHPVSHDNRQPAKKKGLHKSSQSISALAPKRSPPHGNARAPHSHPLSPATTPPDLPDDFEIHSYSQTFQLLCNGQPHVQSVKVNSFAGLLVSNTMTSWLRDPEKMKKETGLSGKDVFSKLPDNADSFRGKVEVQRTRKNVAPGTVLQWQYLKATSTIEKDSLLMEVNGHIGFQTEYCADLENRWDDLTTPLPFVLFHPLLPLYIDTRREGSEARFVRRSCRPNAALDTFLSDEGEYHFWLVSERDISAGEQITIPWDFRFPTAQKARMLRILGLGDEVTGNQPEVAADEEEYQTLANWVSIVLSEFGGCACDLGPECAFALFHRKHLNKTQPKKTKKRKPKAQHTISPSSTGHATNSRAPSEGHLDDVPEHEHRSISGSSRSKPPSRDLTPTARQGSFDTLGILTEPTDRDKRKVAMVEDSFRRMEQQQPPRKKKRVSDGTAASHTKASKAKSTAQTLNPPSGLANRLYVDAGTGTSVRSKSGSPTSPHTVTQSGHTKKTTTSRKGSTAAAPPRPVPTANPPVYVDAAVQTDPEKETVTPQRKVGCALRKRALDNRRQLRAAEEERRKRIAIEYAASISGGADASPGQGLSLSPTSSRGPDSSPGTVFSSKDVPMPDAPSTTKPIVSPLSMASMKHKSPDLRVQMPPVPAFGSPVSGSLSASTPLSAGGSVMQSPFSVSGFPSPFGPPSVNGIAPAPSPVKKKMSLSDYKRRMNEARPSAATNLKPTAASTEEPKPASTEVPPSAPTGTLTTTSKPGGNDSPNTNSAAGPSSGV</sequence>
<dbReference type="Pfam" id="PF00628">
    <property type="entry name" value="PHD"/>
    <property type="match status" value="1"/>
</dbReference>
<dbReference type="InterPro" id="IPR046341">
    <property type="entry name" value="SET_dom_sf"/>
</dbReference>
<feature type="compositionally biased region" description="Basic and acidic residues" evidence="5">
    <location>
        <begin position="31"/>
        <end position="40"/>
    </location>
</feature>
<feature type="compositionally biased region" description="Low complexity" evidence="5">
    <location>
        <begin position="832"/>
        <end position="841"/>
    </location>
</feature>
<dbReference type="SMART" id="SM00317">
    <property type="entry name" value="SET"/>
    <property type="match status" value="1"/>
</dbReference>
<feature type="region of interest" description="Disordered" evidence="5">
    <location>
        <begin position="733"/>
        <end position="932"/>
    </location>
</feature>
<feature type="compositionally biased region" description="Polar residues" evidence="5">
    <location>
        <begin position="904"/>
        <end position="932"/>
    </location>
</feature>
<evidence type="ECO:0000256" key="1">
    <source>
        <dbReference type="ARBA" id="ARBA00022723"/>
    </source>
</evidence>
<dbReference type="Gene3D" id="2.170.270.10">
    <property type="entry name" value="SET domain"/>
    <property type="match status" value="1"/>
</dbReference>
<proteinExistence type="predicted"/>
<keyword evidence="8" id="KW-1185">Reference proteome</keyword>
<dbReference type="PANTHER" id="PTHR46462:SF3">
    <property type="entry name" value="UPSET, ISOFORM A"/>
    <property type="match status" value="1"/>
</dbReference>
<feature type="compositionally biased region" description="Basic and acidic residues" evidence="5">
    <location>
        <begin position="152"/>
        <end position="168"/>
    </location>
</feature>
<feature type="domain" description="SET" evidence="6">
    <location>
        <begin position="287"/>
        <end position="415"/>
    </location>
</feature>
<reference evidence="7" key="1">
    <citation type="journal article" date="2023" name="Mol. Phylogenet. Evol.">
        <title>Genome-scale phylogeny and comparative genomics of the fungal order Sordariales.</title>
        <authorList>
            <person name="Hensen N."/>
            <person name="Bonometti L."/>
            <person name="Westerberg I."/>
            <person name="Brannstrom I.O."/>
            <person name="Guillou S."/>
            <person name="Cros-Aarteil S."/>
            <person name="Calhoun S."/>
            <person name="Haridas S."/>
            <person name="Kuo A."/>
            <person name="Mondo S."/>
            <person name="Pangilinan J."/>
            <person name="Riley R."/>
            <person name="LaButti K."/>
            <person name="Andreopoulos B."/>
            <person name="Lipzen A."/>
            <person name="Chen C."/>
            <person name="Yan M."/>
            <person name="Daum C."/>
            <person name="Ng V."/>
            <person name="Clum A."/>
            <person name="Steindorff A."/>
            <person name="Ohm R.A."/>
            <person name="Martin F."/>
            <person name="Silar P."/>
            <person name="Natvig D.O."/>
            <person name="Lalanne C."/>
            <person name="Gautier V."/>
            <person name="Ament-Velasquez S.L."/>
            <person name="Kruys A."/>
            <person name="Hutchinson M.I."/>
            <person name="Powell A.J."/>
            <person name="Barry K."/>
            <person name="Miller A.N."/>
            <person name="Grigoriev I.V."/>
            <person name="Debuchy R."/>
            <person name="Gladieux P."/>
            <person name="Hiltunen Thoren M."/>
            <person name="Johannesson H."/>
        </authorList>
    </citation>
    <scope>NUCLEOTIDE SEQUENCE</scope>
    <source>
        <strain evidence="7">CBS 315.58</strain>
    </source>
</reference>
<dbReference type="Pfam" id="PF00856">
    <property type="entry name" value="SET"/>
    <property type="match status" value="1"/>
</dbReference>
<comment type="caution">
    <text evidence="7">The sequence shown here is derived from an EMBL/GenBank/DDBJ whole genome shotgun (WGS) entry which is preliminary data.</text>
</comment>
<feature type="region of interest" description="Disordered" evidence="5">
    <location>
        <begin position="1"/>
        <end position="42"/>
    </location>
</feature>
<dbReference type="SUPFAM" id="SSF57903">
    <property type="entry name" value="FYVE/PHD zinc finger"/>
    <property type="match status" value="1"/>
</dbReference>
<dbReference type="PANTHER" id="PTHR46462">
    <property type="entry name" value="UPSET, ISOFORM A"/>
    <property type="match status" value="1"/>
</dbReference>
<dbReference type="PROSITE" id="PS50280">
    <property type="entry name" value="SET"/>
    <property type="match status" value="1"/>
</dbReference>
<keyword evidence="1" id="KW-0479">Metal-binding</keyword>
<keyword evidence="3" id="KW-0862">Zinc</keyword>
<dbReference type="EMBL" id="MU863884">
    <property type="protein sequence ID" value="KAK4204066.1"/>
    <property type="molecule type" value="Genomic_DNA"/>
</dbReference>
<dbReference type="GO" id="GO:0034967">
    <property type="term" value="C:Set3 complex"/>
    <property type="evidence" value="ECO:0007669"/>
    <property type="project" value="TreeGrafter"/>
</dbReference>
<feature type="compositionally biased region" description="Polar residues" evidence="5">
    <location>
        <begin position="632"/>
        <end position="651"/>
    </location>
</feature>
<feature type="compositionally biased region" description="Low complexity" evidence="5">
    <location>
        <begin position="599"/>
        <end position="613"/>
    </location>
</feature>
<protein>
    <recommendedName>
        <fullName evidence="6">SET domain-containing protein</fullName>
    </recommendedName>
</protein>
<dbReference type="InterPro" id="IPR001214">
    <property type="entry name" value="SET_dom"/>
</dbReference>
<dbReference type="GO" id="GO:0070210">
    <property type="term" value="C:Rpd3L-Expanded complex"/>
    <property type="evidence" value="ECO:0007669"/>
    <property type="project" value="TreeGrafter"/>
</dbReference>
<evidence type="ECO:0000313" key="8">
    <source>
        <dbReference type="Proteomes" id="UP001303160"/>
    </source>
</evidence>